<feature type="domain" description="DUF6933" evidence="1">
    <location>
        <begin position="31"/>
        <end position="188"/>
    </location>
</feature>
<dbReference type="Pfam" id="PF22016">
    <property type="entry name" value="DUF6933"/>
    <property type="match status" value="1"/>
</dbReference>
<keyword evidence="3" id="KW-1185">Reference proteome</keyword>
<organism evidence="2 3">
    <name type="scientific">Legionella septentrionalis</name>
    <dbReference type="NCBI Taxonomy" id="2498109"/>
    <lineage>
        <taxon>Bacteria</taxon>
        <taxon>Pseudomonadati</taxon>
        <taxon>Pseudomonadota</taxon>
        <taxon>Gammaproteobacteria</taxon>
        <taxon>Legionellales</taxon>
        <taxon>Legionellaceae</taxon>
        <taxon>Legionella</taxon>
    </lineage>
</organism>
<dbReference type="Proteomes" id="UP000288012">
    <property type="component" value="Unassembled WGS sequence"/>
</dbReference>
<dbReference type="RefSeq" id="WP_127111572.1">
    <property type="nucleotide sequence ID" value="NZ_RZGR01000051.1"/>
</dbReference>
<accession>A0A3S0WQG0</accession>
<evidence type="ECO:0000313" key="3">
    <source>
        <dbReference type="Proteomes" id="UP000288012"/>
    </source>
</evidence>
<reference evidence="2 3" key="1">
    <citation type="submission" date="2018-12" db="EMBL/GenBank/DDBJ databases">
        <title>Legionella sp,whole genome shotgun sequence.</title>
        <authorList>
            <person name="Wu H."/>
        </authorList>
    </citation>
    <scope>NUCLEOTIDE SEQUENCE [LARGE SCALE GENOMIC DNA]</scope>
    <source>
        <strain evidence="3">km714</strain>
    </source>
</reference>
<evidence type="ECO:0000313" key="2">
    <source>
        <dbReference type="EMBL" id="RUQ79195.1"/>
    </source>
</evidence>
<evidence type="ECO:0000259" key="1">
    <source>
        <dbReference type="Pfam" id="PF22016"/>
    </source>
</evidence>
<comment type="caution">
    <text evidence="2">The sequence shown here is derived from an EMBL/GenBank/DDBJ whole genome shotgun (WGS) entry which is preliminary data.</text>
</comment>
<proteinExistence type="predicted"/>
<sequence>MLVFNCTQAASDFFTTARKGNKLSPMSPIPKKKLIDEPVLHSCQQWHWMIHVKKFDRRNVLLAMDMDSRFCMIFWGIKKGDVQNFLEQFHDRLSLHVVTAINLGGQDESISKISMDSFEESHHEYAFVQRGDRSVQAHIKDVFFSFQFEQSRWEDDIPTEEELFFSDLRHNDTPRRRRQDKDYVFPTEIMFMTWLSHYANLNEQTISRVLDQFRFKSRELLWGKIYSDLSELNSGDLEADSFESRPDNLFLFKDYVKQK</sequence>
<gene>
    <name evidence="2" type="ORF">EKM59_11330</name>
</gene>
<dbReference type="EMBL" id="RZGR01000051">
    <property type="protein sequence ID" value="RUQ79195.1"/>
    <property type="molecule type" value="Genomic_DNA"/>
</dbReference>
<dbReference type="InterPro" id="IPR053864">
    <property type="entry name" value="DUF6933"/>
</dbReference>
<protein>
    <recommendedName>
        <fullName evidence="1">DUF6933 domain-containing protein</fullName>
    </recommendedName>
</protein>
<dbReference type="AlphaFoldDB" id="A0A3S0WQG0"/>
<name>A0A3S0WQG0_9GAMM</name>